<dbReference type="AlphaFoldDB" id="A0A1H1AGI6"/>
<feature type="compositionally biased region" description="Low complexity" evidence="1">
    <location>
        <begin position="217"/>
        <end position="242"/>
    </location>
</feature>
<evidence type="ECO:0000256" key="1">
    <source>
        <dbReference type="SAM" id="MobiDB-lite"/>
    </source>
</evidence>
<reference evidence="3" key="1">
    <citation type="submission" date="2016-10" db="EMBL/GenBank/DDBJ databases">
        <authorList>
            <person name="Varghese N."/>
            <person name="Submissions S."/>
        </authorList>
    </citation>
    <scope>NUCLEOTIDE SEQUENCE [LARGE SCALE GENOMIC DNA]</scope>
    <source>
        <strain evidence="3">DSM 45459</strain>
    </source>
</reference>
<dbReference type="EMBL" id="FNKO01000001">
    <property type="protein sequence ID" value="SDQ38720.1"/>
    <property type="molecule type" value="Genomic_DNA"/>
</dbReference>
<protein>
    <submittedName>
        <fullName evidence="2">Uncharacterized protein</fullName>
    </submittedName>
</protein>
<dbReference type="Proteomes" id="UP000199301">
    <property type="component" value="Unassembled WGS sequence"/>
</dbReference>
<keyword evidence="3" id="KW-1185">Reference proteome</keyword>
<feature type="region of interest" description="Disordered" evidence="1">
    <location>
        <begin position="19"/>
        <end position="44"/>
    </location>
</feature>
<evidence type="ECO:0000313" key="2">
    <source>
        <dbReference type="EMBL" id="SDQ38720.1"/>
    </source>
</evidence>
<gene>
    <name evidence="2" type="ORF">SAMN04489718_1569</name>
</gene>
<feature type="region of interest" description="Disordered" evidence="1">
    <location>
        <begin position="212"/>
        <end position="246"/>
    </location>
</feature>
<feature type="region of interest" description="Disordered" evidence="1">
    <location>
        <begin position="72"/>
        <end position="102"/>
    </location>
</feature>
<sequence length="366" mass="39620">MRTGRRLLRPLGWPSSAGLLPAGARSSVERRSTRPVRRSRIASTKPTSDHIVVTFFRCCRAPADRAVAARRSLTRSTGFGGAGAPSGRAPARERQPGLRSSPLTLFRGFSGTGALLAARAGGRLRRNSAVSDGAGDRGHVCFPFGRSFHFSNRFERRYGVIDVTSTGDRADQGVGGGAESRTRVFGAGRRVESIRRWCGCCSAPLVRGQRDRAGWFPRPGTTRGRARRGSTTTTSAPESAPPRGRTRRCVATTASWTAANRNPRAVATGARSIQRCEYGITARSRGRRSRRTCACRFRDFAARPNRAHHKLIGRGHEHGARSARPFGVVGALLCGVRARIAPLVRAARRNGAAERGALRCSGDRKW</sequence>
<accession>A0A1H1AGI6</accession>
<evidence type="ECO:0000313" key="3">
    <source>
        <dbReference type="Proteomes" id="UP000199301"/>
    </source>
</evidence>
<organism evidence="2 3">
    <name type="scientific">Actinopolyspora saharensis</name>
    <dbReference type="NCBI Taxonomy" id="995062"/>
    <lineage>
        <taxon>Bacteria</taxon>
        <taxon>Bacillati</taxon>
        <taxon>Actinomycetota</taxon>
        <taxon>Actinomycetes</taxon>
        <taxon>Actinopolysporales</taxon>
        <taxon>Actinopolysporaceae</taxon>
        <taxon>Actinopolyspora</taxon>
    </lineage>
</organism>
<dbReference type="STRING" id="995062.SAMN04489718_1569"/>
<proteinExistence type="predicted"/>
<name>A0A1H1AGI6_9ACTN</name>